<evidence type="ECO:0000256" key="5">
    <source>
        <dbReference type="SAM" id="MobiDB-lite"/>
    </source>
</evidence>
<dbReference type="PANTHER" id="PTHR31744">
    <property type="entry name" value="PROTEIN CUP-SHAPED COTYLEDON 2-RELATED"/>
    <property type="match status" value="1"/>
</dbReference>
<dbReference type="SUPFAM" id="SSF101941">
    <property type="entry name" value="NAC domain"/>
    <property type="match status" value="1"/>
</dbReference>
<proteinExistence type="predicted"/>
<comment type="caution">
    <text evidence="7">The sequence shown here is derived from an EMBL/GenBank/DDBJ whole genome shotgun (WGS) entry which is preliminary data.</text>
</comment>
<dbReference type="AlphaFoldDB" id="A0A8J5GNZ8"/>
<evidence type="ECO:0000256" key="2">
    <source>
        <dbReference type="ARBA" id="ARBA00023125"/>
    </source>
</evidence>
<dbReference type="GO" id="GO:0003677">
    <property type="term" value="F:DNA binding"/>
    <property type="evidence" value="ECO:0007669"/>
    <property type="project" value="UniProtKB-KW"/>
</dbReference>
<evidence type="ECO:0000313" key="8">
    <source>
        <dbReference type="Proteomes" id="UP000734854"/>
    </source>
</evidence>
<dbReference type="PROSITE" id="PS51005">
    <property type="entry name" value="NAC"/>
    <property type="match status" value="1"/>
</dbReference>
<dbReference type="PANTHER" id="PTHR31744:SF65">
    <property type="entry name" value="TRANSCRIPTION FACTOR JUNGBRUNNEN 1"/>
    <property type="match status" value="1"/>
</dbReference>
<keyword evidence="2" id="KW-0238">DNA-binding</keyword>
<gene>
    <name evidence="7" type="ORF">ZIOFF_032660</name>
</gene>
<name>A0A8J5GNZ8_ZINOF</name>
<dbReference type="InterPro" id="IPR036093">
    <property type="entry name" value="NAC_dom_sf"/>
</dbReference>
<keyword evidence="1" id="KW-0805">Transcription regulation</keyword>
<protein>
    <recommendedName>
        <fullName evidence="6">NAC domain-containing protein</fullName>
    </recommendedName>
</protein>
<keyword evidence="8" id="KW-1185">Reference proteome</keyword>
<dbReference type="Gene3D" id="2.170.150.80">
    <property type="entry name" value="NAC domain"/>
    <property type="match status" value="1"/>
</dbReference>
<dbReference type="Proteomes" id="UP000734854">
    <property type="component" value="Unassembled WGS sequence"/>
</dbReference>
<dbReference type="EMBL" id="JACMSC010000009">
    <property type="protein sequence ID" value="KAG6507318.1"/>
    <property type="molecule type" value="Genomic_DNA"/>
</dbReference>
<evidence type="ECO:0000259" key="6">
    <source>
        <dbReference type="PROSITE" id="PS51005"/>
    </source>
</evidence>
<feature type="domain" description="NAC" evidence="6">
    <location>
        <begin position="39"/>
        <end position="205"/>
    </location>
</feature>
<reference evidence="7 8" key="1">
    <citation type="submission" date="2020-08" db="EMBL/GenBank/DDBJ databases">
        <title>Plant Genome Project.</title>
        <authorList>
            <person name="Zhang R.-G."/>
        </authorList>
    </citation>
    <scope>NUCLEOTIDE SEQUENCE [LARGE SCALE GENOMIC DNA]</scope>
    <source>
        <tissue evidence="7">Rhizome</tissue>
    </source>
</reference>
<keyword evidence="4" id="KW-0539">Nucleus</keyword>
<organism evidence="7 8">
    <name type="scientific">Zingiber officinale</name>
    <name type="common">Ginger</name>
    <name type="synonym">Amomum zingiber</name>
    <dbReference type="NCBI Taxonomy" id="94328"/>
    <lineage>
        <taxon>Eukaryota</taxon>
        <taxon>Viridiplantae</taxon>
        <taxon>Streptophyta</taxon>
        <taxon>Embryophyta</taxon>
        <taxon>Tracheophyta</taxon>
        <taxon>Spermatophyta</taxon>
        <taxon>Magnoliopsida</taxon>
        <taxon>Liliopsida</taxon>
        <taxon>Zingiberales</taxon>
        <taxon>Zingiberaceae</taxon>
        <taxon>Zingiber</taxon>
    </lineage>
</organism>
<feature type="region of interest" description="Disordered" evidence="5">
    <location>
        <begin position="1"/>
        <end position="20"/>
    </location>
</feature>
<evidence type="ECO:0000313" key="7">
    <source>
        <dbReference type="EMBL" id="KAG6507318.1"/>
    </source>
</evidence>
<keyword evidence="3" id="KW-0804">Transcription</keyword>
<evidence type="ECO:0000256" key="3">
    <source>
        <dbReference type="ARBA" id="ARBA00023163"/>
    </source>
</evidence>
<evidence type="ECO:0000256" key="1">
    <source>
        <dbReference type="ARBA" id="ARBA00023015"/>
    </source>
</evidence>
<sequence length="350" mass="39489">MKNSKLVRAEDEVAAAPEPGPEVEVEVELEVEVEEDDVMLPGFRFHPTDEELVGFYLRRKVEKKPLSIEIIKEMDVYKHEPWDLPSNLMISQKKLNVVLMRLMFMITAREKEWYFFCRRGRKYRNSVRPNRVTGCGFWKATGVDRPIHSSSHHCIGLKKSLVYYSGHAGKGTKTDWMMHEFRLPVPTAASMQEAEVWTICRIIKRSSSYKNQPNSYKTTIAAPKKLPPESSSVTNPFCCTSSAEELQLVHQQDHTNNAPGAVFWSSVSTNSNGQPLFRANSSAVMTNEQIISPSLNNFMRDNIWDELQRISEFLADDIGFPSNDSGYASNDLEIVIKSGAGGRAGAGKHA</sequence>
<dbReference type="Pfam" id="PF02365">
    <property type="entry name" value="NAM"/>
    <property type="match status" value="1"/>
</dbReference>
<accession>A0A8J5GNZ8</accession>
<dbReference type="InterPro" id="IPR003441">
    <property type="entry name" value="NAC-dom"/>
</dbReference>
<dbReference type="GO" id="GO:0006355">
    <property type="term" value="P:regulation of DNA-templated transcription"/>
    <property type="evidence" value="ECO:0007669"/>
    <property type="project" value="InterPro"/>
</dbReference>
<evidence type="ECO:0000256" key="4">
    <source>
        <dbReference type="ARBA" id="ARBA00023242"/>
    </source>
</evidence>